<gene>
    <name evidence="1" type="ORF">C8F04DRAFT_1335498</name>
</gene>
<accession>A0AAD6X9E9</accession>
<organism evidence="1 2">
    <name type="scientific">Mycena alexandri</name>
    <dbReference type="NCBI Taxonomy" id="1745969"/>
    <lineage>
        <taxon>Eukaryota</taxon>
        <taxon>Fungi</taxon>
        <taxon>Dikarya</taxon>
        <taxon>Basidiomycota</taxon>
        <taxon>Agaricomycotina</taxon>
        <taxon>Agaricomycetes</taxon>
        <taxon>Agaricomycetidae</taxon>
        <taxon>Agaricales</taxon>
        <taxon>Marasmiineae</taxon>
        <taxon>Mycenaceae</taxon>
        <taxon>Mycena</taxon>
    </lineage>
</organism>
<keyword evidence="2" id="KW-1185">Reference proteome</keyword>
<sequence length="445" mass="47676">MGILVLDIYMVELKAGPTGHPTLDVEHVRERRAPALVLGLSCGGSGASLQAGFSAFGEAGRGCVRRCGRMEGAVRVGHHWVRELSSVVRGARTRSSGRVKCFTCRCCERAGGNRAVGRGRGVVVRGRGSACACMRCGVWLPADTIAANPGAGAARVDVGQGGQRAWCVWSSASVVLRRTADAYVYALGCLLPTAMAQQFADEEGVLFTEASAKRWVVFVRFMLHAATRIFASSGYIRTHAYAYYAFFPFAYVVPVPGTVSGPRSQNDNESAQATSVFWVVPSRQTALPSQQIGLQADLAGLGLGLDPNPSSSPKQASLRGCQFARVQANLASQKVNSPTMALVDAMVQIVLDPPFFIAPNQQTWVNPLTGFPRFEQWNIPEAVKSTGGGHGQIRARFSTVEFTASGSIPDDAVLYLLGVFPPSRISPLTRHRARRAEQLGSVFIC</sequence>
<name>A0AAD6X9E9_9AGAR</name>
<comment type="caution">
    <text evidence="1">The sequence shown here is derived from an EMBL/GenBank/DDBJ whole genome shotgun (WGS) entry which is preliminary data.</text>
</comment>
<dbReference type="Proteomes" id="UP001218188">
    <property type="component" value="Unassembled WGS sequence"/>
</dbReference>
<proteinExistence type="predicted"/>
<dbReference type="EMBL" id="JARJCM010000040">
    <property type="protein sequence ID" value="KAJ7036984.1"/>
    <property type="molecule type" value="Genomic_DNA"/>
</dbReference>
<evidence type="ECO:0000313" key="1">
    <source>
        <dbReference type="EMBL" id="KAJ7036984.1"/>
    </source>
</evidence>
<protein>
    <submittedName>
        <fullName evidence="1">Uncharacterized protein</fullName>
    </submittedName>
</protein>
<dbReference type="AlphaFoldDB" id="A0AAD6X9E9"/>
<evidence type="ECO:0000313" key="2">
    <source>
        <dbReference type="Proteomes" id="UP001218188"/>
    </source>
</evidence>
<reference evidence="1" key="1">
    <citation type="submission" date="2023-03" db="EMBL/GenBank/DDBJ databases">
        <title>Massive genome expansion in bonnet fungi (Mycena s.s.) driven by repeated elements and novel gene families across ecological guilds.</title>
        <authorList>
            <consortium name="Lawrence Berkeley National Laboratory"/>
            <person name="Harder C.B."/>
            <person name="Miyauchi S."/>
            <person name="Viragh M."/>
            <person name="Kuo A."/>
            <person name="Thoen E."/>
            <person name="Andreopoulos B."/>
            <person name="Lu D."/>
            <person name="Skrede I."/>
            <person name="Drula E."/>
            <person name="Henrissat B."/>
            <person name="Morin E."/>
            <person name="Kohler A."/>
            <person name="Barry K."/>
            <person name="LaButti K."/>
            <person name="Morin E."/>
            <person name="Salamov A."/>
            <person name="Lipzen A."/>
            <person name="Mereny Z."/>
            <person name="Hegedus B."/>
            <person name="Baldrian P."/>
            <person name="Stursova M."/>
            <person name="Weitz H."/>
            <person name="Taylor A."/>
            <person name="Grigoriev I.V."/>
            <person name="Nagy L.G."/>
            <person name="Martin F."/>
            <person name="Kauserud H."/>
        </authorList>
    </citation>
    <scope>NUCLEOTIDE SEQUENCE</scope>
    <source>
        <strain evidence="1">CBHHK200</strain>
    </source>
</reference>